<dbReference type="InterPro" id="IPR013454">
    <property type="entry name" value="Bifunc_RhaD/ADH"/>
</dbReference>
<name>A0ABQ0Z218_9HYPH</name>
<dbReference type="Gene3D" id="3.40.225.10">
    <property type="entry name" value="Class II aldolase/adducin N-terminal domain"/>
    <property type="match status" value="1"/>
</dbReference>
<keyword evidence="2" id="KW-0560">Oxidoreductase</keyword>
<sequence>MAAGVQLLENRWDDAHADGLDEPGKLLYRSNLLGADKRITNYGGGNTSAKVMETDPLSGEKVKVLWVKGSGGDVGTIKLDGFATLYQDKLDSLKNIYQGVADEDRMVGFLPHCTFNLNARAASIDTPLHGFVPFTHVDHMHPDAIIAIAASKNSRELTREIFGDEIGWLPWRRPGFQLGLDLEAFVKAHPNAKGVVLESHGLFTWANDAKECYELTLAIINKAIEWFAAKTEGKTIFGGAITQSLPQAERRAIAARLMPEIRGRIGKAERKLGDFDDQDAVLEFVNSKNLRPLGALGTSCPDHFLRTKIRPLIVDFDPAKPDVDAVIAGFDKALEDYRADYARYYNDCKHDNSPAMRDPNPVIFLVPGVGMLSFARDKATARIAGEFYVNAINVMRGASTVSEYQGLPEQEAFDIEYWLLEEAKLQRMPKPKSLAGRVAFVTGGAGGIGRATAARLVGEGACVVLADIDQAALESTQADFAKKYGADAVRSVKLDVTKEDAVIAAFAEACVEFGGIDILVSNAGIASSAPIESTELSMWNRNIDILATGYFLVSREAFRLFRRQNLGGNVVFVASKNGLASSPNAAAYCTAKAAEIHLARCLALEGAEAGIRVNTVNPDAVLRGSKIWNGEWREQRAASSKIEVDELEEHYRKRSMLKLNVFPEDIAEAIYFLASDLSAKSTGNIINVDAGNAQSFTR</sequence>
<evidence type="ECO:0000256" key="1">
    <source>
        <dbReference type="ARBA" id="ARBA00006484"/>
    </source>
</evidence>
<dbReference type="Pfam" id="PF13561">
    <property type="entry name" value="adh_short_C2"/>
    <property type="match status" value="1"/>
</dbReference>
<dbReference type="CDD" id="cd08943">
    <property type="entry name" value="R1PA_ADH_SDR_c"/>
    <property type="match status" value="1"/>
</dbReference>
<evidence type="ECO:0000259" key="3">
    <source>
        <dbReference type="SMART" id="SM01007"/>
    </source>
</evidence>
<gene>
    <name evidence="4" type="ORF">RsS93_21580</name>
</gene>
<evidence type="ECO:0000313" key="4">
    <source>
        <dbReference type="EMBL" id="GES49544.1"/>
    </source>
</evidence>
<dbReference type="PANTHER" id="PTHR43669:SF8">
    <property type="entry name" value="SHORT-CHAIN TYPE DEHYDROGENASE_REDUCTASE-RELATED"/>
    <property type="match status" value="1"/>
</dbReference>
<dbReference type="RefSeq" id="WP_152093277.1">
    <property type="nucleotide sequence ID" value="NZ_BLAJ01000002.1"/>
</dbReference>
<dbReference type="InterPro" id="IPR036291">
    <property type="entry name" value="NAD(P)-bd_dom_sf"/>
</dbReference>
<dbReference type="Gene3D" id="3.40.50.720">
    <property type="entry name" value="NAD(P)-binding Rossmann-like Domain"/>
    <property type="match status" value="1"/>
</dbReference>
<comment type="similarity">
    <text evidence="1">Belongs to the short-chain dehydrogenases/reductases (SDR) family.</text>
</comment>
<dbReference type="EMBL" id="BLAJ01000002">
    <property type="protein sequence ID" value="GES49544.1"/>
    <property type="molecule type" value="Genomic_DNA"/>
</dbReference>
<dbReference type="PANTHER" id="PTHR43669">
    <property type="entry name" value="5-KETO-D-GLUCONATE 5-REDUCTASE"/>
    <property type="match status" value="1"/>
</dbReference>
<accession>A0ABQ0Z218</accession>
<dbReference type="InterPro" id="IPR002347">
    <property type="entry name" value="SDR_fam"/>
</dbReference>
<dbReference type="Proteomes" id="UP000390335">
    <property type="component" value="Unassembled WGS sequence"/>
</dbReference>
<dbReference type="SUPFAM" id="SSF51735">
    <property type="entry name" value="NAD(P)-binding Rossmann-fold domains"/>
    <property type="match status" value="1"/>
</dbReference>
<dbReference type="NCBIfam" id="TIGR02632">
    <property type="entry name" value="RhaD_aldol-ADH"/>
    <property type="match status" value="1"/>
</dbReference>
<dbReference type="PRINTS" id="PR00081">
    <property type="entry name" value="GDHRDH"/>
</dbReference>
<organism evidence="4 5">
    <name type="scientific">Rhizobium dioscoreae</name>
    <dbReference type="NCBI Taxonomy" id="2653122"/>
    <lineage>
        <taxon>Bacteria</taxon>
        <taxon>Pseudomonadati</taxon>
        <taxon>Pseudomonadota</taxon>
        <taxon>Alphaproteobacteria</taxon>
        <taxon>Hyphomicrobiales</taxon>
        <taxon>Rhizobiaceae</taxon>
        <taxon>Rhizobium/Agrobacterium group</taxon>
        <taxon>Rhizobium</taxon>
    </lineage>
</organism>
<dbReference type="NCBIfam" id="NF006189">
    <property type="entry name" value="PRK08324.1-3"/>
    <property type="match status" value="1"/>
</dbReference>
<dbReference type="SMART" id="SM01007">
    <property type="entry name" value="Aldolase_II"/>
    <property type="match status" value="1"/>
</dbReference>
<evidence type="ECO:0000256" key="2">
    <source>
        <dbReference type="ARBA" id="ARBA00023002"/>
    </source>
</evidence>
<proteinExistence type="inferred from homology"/>
<keyword evidence="5" id="KW-1185">Reference proteome</keyword>
<dbReference type="InterPro" id="IPR036409">
    <property type="entry name" value="Aldolase_II/adducin_N_sf"/>
</dbReference>
<evidence type="ECO:0000313" key="5">
    <source>
        <dbReference type="Proteomes" id="UP000390335"/>
    </source>
</evidence>
<dbReference type="Pfam" id="PF00596">
    <property type="entry name" value="Aldolase_II"/>
    <property type="match status" value="1"/>
</dbReference>
<reference evidence="4 5" key="1">
    <citation type="journal article" date="2020" name="Genome Biol. Evol.">
        <title>Rhizobium dioscoreae sp. nov., a plant growth-promoting bacterium isolated from yam (Dioscorea species).</title>
        <authorList>
            <person name="Ouyabe M."/>
            <person name="Tanaka N."/>
            <person name="Shiwa Y."/>
            <person name="Fujita N."/>
            <person name="Kikuno H."/>
            <person name="Babil P."/>
            <person name="Shiwachi H."/>
        </authorList>
    </citation>
    <scope>NUCLEOTIDE SEQUENCE [LARGE SCALE GENOMIC DNA]</scope>
    <source>
        <strain evidence="4 5">S-93</strain>
    </source>
</reference>
<feature type="domain" description="Class II aldolase/adducin N-terminal" evidence="3">
    <location>
        <begin position="25"/>
        <end position="227"/>
    </location>
</feature>
<comment type="caution">
    <text evidence="4">The sequence shown here is derived from an EMBL/GenBank/DDBJ whole genome shotgun (WGS) entry which is preliminary data.</text>
</comment>
<dbReference type="PRINTS" id="PR00080">
    <property type="entry name" value="SDRFAMILY"/>
</dbReference>
<dbReference type="SUPFAM" id="SSF53639">
    <property type="entry name" value="AraD/HMP-PK domain-like"/>
    <property type="match status" value="1"/>
</dbReference>
<protein>
    <submittedName>
        <fullName evidence="4">Short chain dehydrogenase</fullName>
    </submittedName>
</protein>
<dbReference type="InterPro" id="IPR001303">
    <property type="entry name" value="Aldolase_II/adducin_N"/>
</dbReference>